<dbReference type="OrthoDB" id="25867at204434"/>
<dbReference type="AlphaFoldDB" id="A0A4Q7YS34"/>
<accession>A0A4Q7YS34</accession>
<organism evidence="1 2">
    <name type="scientific">Edaphobacter modestus</name>
    <dbReference type="NCBI Taxonomy" id="388466"/>
    <lineage>
        <taxon>Bacteria</taxon>
        <taxon>Pseudomonadati</taxon>
        <taxon>Acidobacteriota</taxon>
        <taxon>Terriglobia</taxon>
        <taxon>Terriglobales</taxon>
        <taxon>Acidobacteriaceae</taxon>
        <taxon>Edaphobacter</taxon>
    </lineage>
</organism>
<dbReference type="RefSeq" id="WP_130417937.1">
    <property type="nucleotide sequence ID" value="NZ_SHKW01000001.1"/>
</dbReference>
<sequence>MKSAPGLTLYVREIAAPVGVKQSLLVPLLAAQDACKNDRPVLGNIQLETFKIAVQVARP</sequence>
<proteinExistence type="predicted"/>
<comment type="caution">
    <text evidence="1">The sequence shown here is derived from an EMBL/GenBank/DDBJ whole genome shotgun (WGS) entry which is preliminary data.</text>
</comment>
<dbReference type="EMBL" id="SHKW01000001">
    <property type="protein sequence ID" value="RZU39771.1"/>
    <property type="molecule type" value="Genomic_DNA"/>
</dbReference>
<reference evidence="1 2" key="1">
    <citation type="submission" date="2019-02" db="EMBL/GenBank/DDBJ databases">
        <title>Genomic Encyclopedia of Archaeal and Bacterial Type Strains, Phase II (KMG-II): from individual species to whole genera.</title>
        <authorList>
            <person name="Goeker M."/>
        </authorList>
    </citation>
    <scope>NUCLEOTIDE SEQUENCE [LARGE SCALE GENOMIC DNA]</scope>
    <source>
        <strain evidence="1 2">DSM 18101</strain>
    </source>
</reference>
<evidence type="ECO:0000313" key="2">
    <source>
        <dbReference type="Proteomes" id="UP000292958"/>
    </source>
</evidence>
<dbReference type="Proteomes" id="UP000292958">
    <property type="component" value="Unassembled WGS sequence"/>
</dbReference>
<name>A0A4Q7YS34_9BACT</name>
<protein>
    <submittedName>
        <fullName evidence="1">Uncharacterized protein</fullName>
    </submittedName>
</protein>
<gene>
    <name evidence="1" type="ORF">BDD14_1164</name>
</gene>
<keyword evidence="2" id="KW-1185">Reference proteome</keyword>
<evidence type="ECO:0000313" key="1">
    <source>
        <dbReference type="EMBL" id="RZU39771.1"/>
    </source>
</evidence>